<reference evidence="1 2" key="1">
    <citation type="journal article" date="2009" name="Nat. Genet.">
        <title>The genome of the cucumber, Cucumis sativus L.</title>
        <authorList>
            <person name="Huang S."/>
            <person name="Li R."/>
            <person name="Zhang Z."/>
            <person name="Li L."/>
            <person name="Gu X."/>
            <person name="Fan W."/>
            <person name="Lucas W.J."/>
            <person name="Wang X."/>
            <person name="Xie B."/>
            <person name="Ni P."/>
            <person name="Ren Y."/>
            <person name="Zhu H."/>
            <person name="Li J."/>
            <person name="Lin K."/>
            <person name="Jin W."/>
            <person name="Fei Z."/>
            <person name="Li G."/>
            <person name="Staub J."/>
            <person name="Kilian A."/>
            <person name="van der Vossen E.A."/>
            <person name="Wu Y."/>
            <person name="Guo J."/>
            <person name="He J."/>
            <person name="Jia Z."/>
            <person name="Ren Y."/>
            <person name="Tian G."/>
            <person name="Lu Y."/>
            <person name="Ruan J."/>
            <person name="Qian W."/>
            <person name="Wang M."/>
            <person name="Huang Q."/>
            <person name="Li B."/>
            <person name="Xuan Z."/>
            <person name="Cao J."/>
            <person name="Asan"/>
            <person name="Wu Z."/>
            <person name="Zhang J."/>
            <person name="Cai Q."/>
            <person name="Bai Y."/>
            <person name="Zhao B."/>
            <person name="Han Y."/>
            <person name="Li Y."/>
            <person name="Li X."/>
            <person name="Wang S."/>
            <person name="Shi Q."/>
            <person name="Liu S."/>
            <person name="Cho W.K."/>
            <person name="Kim J.Y."/>
            <person name="Xu Y."/>
            <person name="Heller-Uszynska K."/>
            <person name="Miao H."/>
            <person name="Cheng Z."/>
            <person name="Zhang S."/>
            <person name="Wu J."/>
            <person name="Yang Y."/>
            <person name="Kang H."/>
            <person name="Li M."/>
            <person name="Liang H."/>
            <person name="Ren X."/>
            <person name="Shi Z."/>
            <person name="Wen M."/>
            <person name="Jian M."/>
            <person name="Yang H."/>
            <person name="Zhang G."/>
            <person name="Yang Z."/>
            <person name="Chen R."/>
            <person name="Liu S."/>
            <person name="Li J."/>
            <person name="Ma L."/>
            <person name="Liu H."/>
            <person name="Zhou Y."/>
            <person name="Zhao J."/>
            <person name="Fang X."/>
            <person name="Li G."/>
            <person name="Fang L."/>
            <person name="Li Y."/>
            <person name="Liu D."/>
            <person name="Zheng H."/>
            <person name="Zhang Y."/>
            <person name="Qin N."/>
            <person name="Li Z."/>
            <person name="Yang G."/>
            <person name="Yang S."/>
            <person name="Bolund L."/>
            <person name="Kristiansen K."/>
            <person name="Zheng H."/>
            <person name="Li S."/>
            <person name="Zhang X."/>
            <person name="Yang H."/>
            <person name="Wang J."/>
            <person name="Sun R."/>
            <person name="Zhang B."/>
            <person name="Jiang S."/>
            <person name="Wang J."/>
            <person name="Du Y."/>
            <person name="Li S."/>
        </authorList>
    </citation>
    <scope>NUCLEOTIDE SEQUENCE [LARGE SCALE GENOMIC DNA]</scope>
    <source>
        <strain evidence="2">cv. 9930</strain>
    </source>
</reference>
<reference evidence="1 2" key="4">
    <citation type="journal article" date="2011" name="BMC Genomics">
        <title>RNA-Seq improves annotation of protein-coding genes in the cucumber genome.</title>
        <authorList>
            <person name="Li Z."/>
            <person name="Zhang Z."/>
            <person name="Yan P."/>
            <person name="Huang S."/>
            <person name="Fei Z."/>
            <person name="Lin K."/>
        </authorList>
    </citation>
    <scope>NUCLEOTIDE SEQUENCE [LARGE SCALE GENOMIC DNA]</scope>
    <source>
        <strain evidence="2">cv. 9930</strain>
    </source>
</reference>
<evidence type="ECO:0000313" key="1">
    <source>
        <dbReference type="EMBL" id="KGN61385.1"/>
    </source>
</evidence>
<proteinExistence type="predicted"/>
<accession>A0A0A0LHH6</accession>
<sequence>MGFSLTSVTQVTFGYPTMFCYIHILNLGVTLHQHLIVIFSSFPQRALQRHTLELSHNNLTLRPGILPPAKI</sequence>
<dbReference type="EMBL" id="CM002923">
    <property type="protein sequence ID" value="KGN61385.1"/>
    <property type="molecule type" value="Genomic_DNA"/>
</dbReference>
<dbReference type="Proteomes" id="UP000029981">
    <property type="component" value="Chromosome 2"/>
</dbReference>
<protein>
    <submittedName>
        <fullName evidence="1">Uncharacterized protein</fullName>
    </submittedName>
</protein>
<name>A0A0A0LHH6_CUCSA</name>
<dbReference type="AlphaFoldDB" id="A0A0A0LHH6"/>
<evidence type="ECO:0000313" key="2">
    <source>
        <dbReference type="Proteomes" id="UP000029981"/>
    </source>
</evidence>
<reference evidence="1 2" key="2">
    <citation type="journal article" date="2009" name="PLoS ONE">
        <title>An integrated genetic and cytogenetic map of the cucumber genome.</title>
        <authorList>
            <person name="Ren Y."/>
            <person name="Zhang Z."/>
            <person name="Liu J."/>
            <person name="Staub J.E."/>
            <person name="Han Y."/>
            <person name="Cheng Z."/>
            <person name="Li X."/>
            <person name="Lu J."/>
            <person name="Miao H."/>
            <person name="Kang H."/>
            <person name="Xie B."/>
            <person name="Gu X."/>
            <person name="Wang X."/>
            <person name="Du Y."/>
            <person name="Jin W."/>
            <person name="Huang S."/>
        </authorList>
    </citation>
    <scope>NUCLEOTIDE SEQUENCE [LARGE SCALE GENOMIC DNA]</scope>
    <source>
        <strain evidence="2">cv. 9930</strain>
    </source>
</reference>
<keyword evidence="2" id="KW-1185">Reference proteome</keyword>
<reference evidence="1 2" key="3">
    <citation type="journal article" date="2010" name="BMC Genomics">
        <title>Transcriptome sequencing and comparative analysis of cucumber flowers with different sex types.</title>
        <authorList>
            <person name="Guo S."/>
            <person name="Zheng Y."/>
            <person name="Joung J.G."/>
            <person name="Liu S."/>
            <person name="Zhang Z."/>
            <person name="Crasta O.R."/>
            <person name="Sobral B.W."/>
            <person name="Xu Y."/>
            <person name="Huang S."/>
            <person name="Fei Z."/>
        </authorList>
    </citation>
    <scope>NUCLEOTIDE SEQUENCE [LARGE SCALE GENOMIC DNA]</scope>
    <source>
        <strain evidence="2">cv. 9930</strain>
    </source>
</reference>
<organism evidence="1 2">
    <name type="scientific">Cucumis sativus</name>
    <name type="common">Cucumber</name>
    <dbReference type="NCBI Taxonomy" id="3659"/>
    <lineage>
        <taxon>Eukaryota</taxon>
        <taxon>Viridiplantae</taxon>
        <taxon>Streptophyta</taxon>
        <taxon>Embryophyta</taxon>
        <taxon>Tracheophyta</taxon>
        <taxon>Spermatophyta</taxon>
        <taxon>Magnoliopsida</taxon>
        <taxon>eudicotyledons</taxon>
        <taxon>Gunneridae</taxon>
        <taxon>Pentapetalae</taxon>
        <taxon>rosids</taxon>
        <taxon>fabids</taxon>
        <taxon>Cucurbitales</taxon>
        <taxon>Cucurbitaceae</taxon>
        <taxon>Benincaseae</taxon>
        <taxon>Cucumis</taxon>
    </lineage>
</organism>
<gene>
    <name evidence="1" type="ORF">Csa_2G108630</name>
</gene>
<dbReference type="Gramene" id="KGN61385">
    <property type="protein sequence ID" value="KGN61385"/>
    <property type="gene ID" value="Csa_2G108630"/>
</dbReference>